<gene>
    <name evidence="1" type="ORF">OCBIM_22033211mg</name>
</gene>
<protein>
    <submittedName>
        <fullName evidence="1">Uncharacterized protein</fullName>
    </submittedName>
</protein>
<organism evidence="1">
    <name type="scientific">Octopus bimaculoides</name>
    <name type="common">California two-spotted octopus</name>
    <dbReference type="NCBI Taxonomy" id="37653"/>
    <lineage>
        <taxon>Eukaryota</taxon>
        <taxon>Metazoa</taxon>
        <taxon>Spiralia</taxon>
        <taxon>Lophotrochozoa</taxon>
        <taxon>Mollusca</taxon>
        <taxon>Cephalopoda</taxon>
        <taxon>Coleoidea</taxon>
        <taxon>Octopodiformes</taxon>
        <taxon>Octopoda</taxon>
        <taxon>Incirrata</taxon>
        <taxon>Octopodidae</taxon>
        <taxon>Octopus</taxon>
    </lineage>
</organism>
<name>A0A0L8GI47_OCTBM</name>
<reference evidence="1" key="1">
    <citation type="submission" date="2015-07" db="EMBL/GenBank/DDBJ databases">
        <title>MeaNS - Measles Nucleotide Surveillance Program.</title>
        <authorList>
            <person name="Tran T."/>
            <person name="Druce J."/>
        </authorList>
    </citation>
    <scope>NUCLEOTIDE SEQUENCE</scope>
    <source>
        <strain evidence="1">UCB-OBI-ISO-001</strain>
        <tissue evidence="1">Gonad</tissue>
    </source>
</reference>
<accession>A0A0L8GI47</accession>
<proteinExistence type="predicted"/>
<evidence type="ECO:0000313" key="1">
    <source>
        <dbReference type="EMBL" id="KOF76559.1"/>
    </source>
</evidence>
<sequence>MKINIKIKSLSLDLTRNVVGQSSSLLAMTTNNCYYLHHHYHHHHHHHHHCCCSSWVNQELCFDSLRHAHTTAVL</sequence>
<dbReference type="AlphaFoldDB" id="A0A0L8GI47"/>
<dbReference type="EMBL" id="KQ421754">
    <property type="protein sequence ID" value="KOF76559.1"/>
    <property type="molecule type" value="Genomic_DNA"/>
</dbReference>